<feature type="domain" description="Class II aldolase/adducin N-terminal" evidence="14">
    <location>
        <begin position="7"/>
        <end position="198"/>
    </location>
</feature>
<comment type="cofactor">
    <cofactor evidence="2">
        <name>Zn(2+)</name>
        <dbReference type="ChEBI" id="CHEBI:29105"/>
    </cofactor>
</comment>
<evidence type="ECO:0000256" key="2">
    <source>
        <dbReference type="ARBA" id="ARBA00001947"/>
    </source>
</evidence>
<evidence type="ECO:0000256" key="12">
    <source>
        <dbReference type="ARBA" id="ARBA00060520"/>
    </source>
</evidence>
<dbReference type="AlphaFoldDB" id="A0A414W004"/>
<proteinExistence type="inferred from homology"/>
<dbReference type="Proteomes" id="UP000284024">
    <property type="component" value="Unassembled WGS sequence"/>
</dbReference>
<dbReference type="InterPro" id="IPR050197">
    <property type="entry name" value="Aldolase_class_II_sugar_metab"/>
</dbReference>
<evidence type="ECO:0000313" key="15">
    <source>
        <dbReference type="EMBL" id="RHH17427.1"/>
    </source>
</evidence>
<keyword evidence="7" id="KW-0054">Arabinose catabolism</keyword>
<keyword evidence="6" id="KW-0862">Zinc</keyword>
<dbReference type="GO" id="GO:0019568">
    <property type="term" value="P:arabinose catabolic process"/>
    <property type="evidence" value="ECO:0007669"/>
    <property type="project" value="UniProtKB-KW"/>
</dbReference>
<evidence type="ECO:0000256" key="4">
    <source>
        <dbReference type="ARBA" id="ARBA00013186"/>
    </source>
</evidence>
<keyword evidence="8" id="KW-0413">Isomerase</keyword>
<dbReference type="FunFam" id="3.40.225.10:FF:000001">
    <property type="entry name" value="L-ribulose-5-phosphate 4-epimerase UlaF"/>
    <property type="match status" value="1"/>
</dbReference>
<organism evidence="15 16">
    <name type="scientific">Blautia obeum</name>
    <dbReference type="NCBI Taxonomy" id="40520"/>
    <lineage>
        <taxon>Bacteria</taxon>
        <taxon>Bacillati</taxon>
        <taxon>Bacillota</taxon>
        <taxon>Clostridia</taxon>
        <taxon>Lachnospirales</taxon>
        <taxon>Lachnospiraceae</taxon>
        <taxon>Blautia</taxon>
    </lineage>
</organism>
<dbReference type="RefSeq" id="WP_118235927.1">
    <property type="nucleotide sequence ID" value="NZ_JAQDEF010000006.1"/>
</dbReference>
<dbReference type="GO" id="GO:0005829">
    <property type="term" value="C:cytosol"/>
    <property type="evidence" value="ECO:0007669"/>
    <property type="project" value="TreeGrafter"/>
</dbReference>
<dbReference type="EC" id="5.1.3.4" evidence="4"/>
<dbReference type="GO" id="GO:0016832">
    <property type="term" value="F:aldehyde-lyase activity"/>
    <property type="evidence" value="ECO:0007669"/>
    <property type="project" value="TreeGrafter"/>
</dbReference>
<evidence type="ECO:0000259" key="14">
    <source>
        <dbReference type="SMART" id="SM01007"/>
    </source>
</evidence>
<evidence type="ECO:0000256" key="10">
    <source>
        <dbReference type="ARBA" id="ARBA00032206"/>
    </source>
</evidence>
<dbReference type="EMBL" id="QRJH01000006">
    <property type="protein sequence ID" value="RHH17427.1"/>
    <property type="molecule type" value="Genomic_DNA"/>
</dbReference>
<evidence type="ECO:0000256" key="3">
    <source>
        <dbReference type="ARBA" id="ARBA00010037"/>
    </source>
</evidence>
<dbReference type="NCBIfam" id="NF006047">
    <property type="entry name" value="PRK08193.1"/>
    <property type="match status" value="1"/>
</dbReference>
<evidence type="ECO:0000256" key="13">
    <source>
        <dbReference type="ARBA" id="ARBA00074961"/>
    </source>
</evidence>
<evidence type="ECO:0000256" key="7">
    <source>
        <dbReference type="ARBA" id="ARBA00022935"/>
    </source>
</evidence>
<keyword evidence="5" id="KW-0479">Metal-binding</keyword>
<evidence type="ECO:0000256" key="5">
    <source>
        <dbReference type="ARBA" id="ARBA00022723"/>
    </source>
</evidence>
<sequence length="231" mass="26043">MLDELKKIVCDANLELVKKGMVIYTWGNVSGISADRKYMVIKPSGLDYDNMCPDDMVVIEVQTAKIIEGKWKPSSDTNTHLELYRKFPMMGGIVHTHSVNAVAFAQAGMNISALGTTHADYFYGDIPCTRDLTKDEVESSYETNTGKVIIETIEKKGYNPMDIPGIVVKNHGPFAWGENPFNAVYNAVVMEKIAEMDLKTFQLNINAEMKQYILDKHYMRKHGPNAYYGQK</sequence>
<dbReference type="GO" id="GO:0008742">
    <property type="term" value="F:L-ribulose-phosphate 4-epimerase activity"/>
    <property type="evidence" value="ECO:0007669"/>
    <property type="project" value="UniProtKB-EC"/>
</dbReference>
<dbReference type="Pfam" id="PF00596">
    <property type="entry name" value="Aldolase_II"/>
    <property type="match status" value="1"/>
</dbReference>
<name>A0A414W004_9FIRM</name>
<dbReference type="InterPro" id="IPR036409">
    <property type="entry name" value="Aldolase_II/adducin_N_sf"/>
</dbReference>
<dbReference type="NCBIfam" id="NF009003">
    <property type="entry name" value="PRK12348.1"/>
    <property type="match status" value="1"/>
</dbReference>
<dbReference type="PANTHER" id="PTHR22789">
    <property type="entry name" value="FUCULOSE PHOSPHATE ALDOLASE"/>
    <property type="match status" value="1"/>
</dbReference>
<evidence type="ECO:0000256" key="8">
    <source>
        <dbReference type="ARBA" id="ARBA00023235"/>
    </source>
</evidence>
<comment type="function">
    <text evidence="11">Involved in the degradation of L-arabinose. Catalyzes the interconversion of L-ribulose 5-phosphate (LRu5P) and D-xylulose 5-phosphate (D-Xu5P) via a retroaldol/aldol mechanism (carbon-carbon bond cleavage analogous to a class II aldolase reaction).</text>
</comment>
<comment type="similarity">
    <text evidence="3">Belongs to the aldolase class II family. AraD/FucA subfamily.</text>
</comment>
<evidence type="ECO:0000313" key="16">
    <source>
        <dbReference type="Proteomes" id="UP000284024"/>
    </source>
</evidence>
<comment type="pathway">
    <text evidence="12">Carbohydrate degradation; L-arabinose degradation via L-ribulose; D-xylulose 5-phosphate from L-arabinose (bacterial route): step 3/3.</text>
</comment>
<evidence type="ECO:0000256" key="1">
    <source>
        <dbReference type="ARBA" id="ARBA00001726"/>
    </source>
</evidence>
<comment type="caution">
    <text evidence="15">The sequence shown here is derived from an EMBL/GenBank/DDBJ whole genome shotgun (WGS) entry which is preliminary data.</text>
</comment>
<dbReference type="Gene3D" id="3.40.225.10">
    <property type="entry name" value="Class II aldolase/adducin N-terminal domain"/>
    <property type="match status" value="1"/>
</dbReference>
<dbReference type="PANTHER" id="PTHR22789:SF9">
    <property type="entry name" value="L-RIBULOSE-5-PHOSPHATE 4-EPIMERASE ULAF"/>
    <property type="match status" value="1"/>
</dbReference>
<evidence type="ECO:0000256" key="9">
    <source>
        <dbReference type="ARBA" id="ARBA00023277"/>
    </source>
</evidence>
<dbReference type="SUPFAM" id="SSF53639">
    <property type="entry name" value="AraD/HMP-PK domain-like"/>
    <property type="match status" value="1"/>
</dbReference>
<keyword evidence="9" id="KW-0119">Carbohydrate metabolism</keyword>
<reference evidence="15 16" key="1">
    <citation type="submission" date="2018-08" db="EMBL/GenBank/DDBJ databases">
        <title>A genome reference for cultivated species of the human gut microbiota.</title>
        <authorList>
            <person name="Zou Y."/>
            <person name="Xue W."/>
            <person name="Luo G."/>
        </authorList>
    </citation>
    <scope>NUCLEOTIDE SEQUENCE [LARGE SCALE GENOMIC DNA]</scope>
    <source>
        <strain evidence="15 16">AM18-2AC</strain>
    </source>
</reference>
<evidence type="ECO:0000256" key="11">
    <source>
        <dbReference type="ARBA" id="ARBA00053542"/>
    </source>
</evidence>
<protein>
    <recommendedName>
        <fullName evidence="13">L-ribulose-5-phosphate 4-epimerase</fullName>
        <ecNumber evidence="4">5.1.3.4</ecNumber>
    </recommendedName>
    <alternativeName>
        <fullName evidence="10">Phosphoribulose isomerase</fullName>
    </alternativeName>
</protein>
<dbReference type="InterPro" id="IPR001303">
    <property type="entry name" value="Aldolase_II/adducin_N"/>
</dbReference>
<dbReference type="SMART" id="SM01007">
    <property type="entry name" value="Aldolase_II"/>
    <property type="match status" value="1"/>
</dbReference>
<accession>A0A414W004</accession>
<evidence type="ECO:0000256" key="6">
    <source>
        <dbReference type="ARBA" id="ARBA00022833"/>
    </source>
</evidence>
<comment type="catalytic activity">
    <reaction evidence="1">
        <text>L-ribulose 5-phosphate = D-xylulose 5-phosphate</text>
        <dbReference type="Rhea" id="RHEA:22368"/>
        <dbReference type="ChEBI" id="CHEBI:57737"/>
        <dbReference type="ChEBI" id="CHEBI:58226"/>
        <dbReference type="EC" id="5.1.3.4"/>
    </reaction>
</comment>
<gene>
    <name evidence="15" type="ORF">DW222_12205</name>
</gene>
<dbReference type="GO" id="GO:0046872">
    <property type="term" value="F:metal ion binding"/>
    <property type="evidence" value="ECO:0007669"/>
    <property type="project" value="UniProtKB-KW"/>
</dbReference>